<comment type="catalytic activity">
    <reaction evidence="2">
        <text>Couples ATP hydrolysis with the unwinding of duplex DNA by translocating in the 3'-5' direction.</text>
        <dbReference type="EC" id="5.6.2.4"/>
    </reaction>
</comment>
<evidence type="ECO:0000313" key="10">
    <source>
        <dbReference type="EMBL" id="KAK5994239.1"/>
    </source>
</evidence>
<dbReference type="EMBL" id="JAVFKD010000016">
    <property type="protein sequence ID" value="KAK5988451.1"/>
    <property type="molecule type" value="Genomic_DNA"/>
</dbReference>
<dbReference type="EMBL" id="JAVFKD010000012">
    <property type="protein sequence ID" value="KAK5991806.1"/>
    <property type="molecule type" value="Genomic_DNA"/>
</dbReference>
<dbReference type="InterPro" id="IPR027417">
    <property type="entry name" value="P-loop_NTPase"/>
</dbReference>
<evidence type="ECO:0000313" key="15">
    <source>
        <dbReference type="EMBL" id="KAK5999280.1"/>
    </source>
</evidence>
<evidence type="ECO:0000259" key="4">
    <source>
        <dbReference type="PROSITE" id="PS51194"/>
    </source>
</evidence>
<dbReference type="EMBL" id="JAVFKD010000011">
    <property type="protein sequence ID" value="KAK5994239.1"/>
    <property type="molecule type" value="Genomic_DNA"/>
</dbReference>
<reference evidence="7 16" key="1">
    <citation type="submission" date="2024-01" db="EMBL/GenBank/DDBJ databases">
        <title>Complete genome of Cladobotryum mycophilum ATHUM6906.</title>
        <authorList>
            <person name="Christinaki A.C."/>
            <person name="Myridakis A.I."/>
            <person name="Kouvelis V.N."/>
        </authorList>
    </citation>
    <scope>NUCLEOTIDE SEQUENCE [LARGE SCALE GENOMIC DNA]</scope>
    <source>
        <strain evidence="7 16">ATHUM6906</strain>
    </source>
</reference>
<dbReference type="Proteomes" id="UP001338125">
    <property type="component" value="Unassembled WGS sequence"/>
</dbReference>
<dbReference type="EMBL" id="JAVFKD010000010">
    <property type="protein sequence ID" value="KAK5994253.1"/>
    <property type="molecule type" value="Genomic_DNA"/>
</dbReference>
<comment type="similarity">
    <text evidence="1">Belongs to the helicase family. RecQ subfamily.</text>
</comment>
<feature type="domain" description="Helicase C-terminal" evidence="4">
    <location>
        <begin position="49"/>
        <end position="132"/>
    </location>
</feature>
<sequence>MFVTPESAVTRVKMFRWRTTRQNIEYRVEIVKAGWDEQEEEEDKRVCRMVREWLNRHEEGRVIVYGGSVDRVKGLAKTLGCEAYYNKINTTKGKQRRLRAWIRDGTLMVATNALGMGVDMPDIRLVVHAGMP</sequence>
<organism evidence="7 16">
    <name type="scientific">Cladobotryum mycophilum</name>
    <dbReference type="NCBI Taxonomy" id="491253"/>
    <lineage>
        <taxon>Eukaryota</taxon>
        <taxon>Fungi</taxon>
        <taxon>Dikarya</taxon>
        <taxon>Ascomycota</taxon>
        <taxon>Pezizomycotina</taxon>
        <taxon>Sordariomycetes</taxon>
        <taxon>Hypocreomycetidae</taxon>
        <taxon>Hypocreales</taxon>
        <taxon>Hypocreaceae</taxon>
        <taxon>Cladobotryum</taxon>
    </lineage>
</organism>
<evidence type="ECO:0000313" key="16">
    <source>
        <dbReference type="Proteomes" id="UP001338125"/>
    </source>
</evidence>
<accession>A0ABR0SHK4</accession>
<dbReference type="EMBL" id="JAVFKD010000001">
    <property type="protein sequence ID" value="KAK5999280.1"/>
    <property type="molecule type" value="Genomic_DNA"/>
</dbReference>
<gene>
    <name evidence="14" type="ORF">PT974_00000</name>
    <name evidence="15" type="ORF">PT974_01673</name>
    <name evidence="13" type="ORF">PT974_01674</name>
    <name evidence="12" type="ORF">PT974_04687</name>
    <name evidence="11" type="ORF">PT974_04725</name>
    <name evidence="10" type="ORF">PT974_05177</name>
    <name evidence="9" type="ORF">PT974_05191</name>
    <name evidence="8" type="ORF">PT974_07682</name>
    <name evidence="6" type="ORF">PT974_07840</name>
    <name evidence="7" type="ORF">PT974_09934</name>
    <name evidence="5" type="ORF">PT974_12608</name>
</gene>
<evidence type="ECO:0000313" key="11">
    <source>
        <dbReference type="EMBL" id="KAK5994253.1"/>
    </source>
</evidence>
<evidence type="ECO:0000313" key="14">
    <source>
        <dbReference type="EMBL" id="KAK5997645.1"/>
    </source>
</evidence>
<evidence type="ECO:0000256" key="3">
    <source>
        <dbReference type="ARBA" id="ARBA00034808"/>
    </source>
</evidence>
<dbReference type="PANTHER" id="PTHR13710:SF154">
    <property type="entry name" value="RECQ HELICASE, PUTATIVE (AFU_ORTHOLOGUE AFUA_6G14720)-RELATED"/>
    <property type="match status" value="1"/>
</dbReference>
<evidence type="ECO:0000313" key="6">
    <source>
        <dbReference type="EMBL" id="KAK5989586.1"/>
    </source>
</evidence>
<evidence type="ECO:0000313" key="9">
    <source>
        <dbReference type="EMBL" id="KAK5991806.1"/>
    </source>
</evidence>
<evidence type="ECO:0000256" key="1">
    <source>
        <dbReference type="ARBA" id="ARBA00005446"/>
    </source>
</evidence>
<evidence type="ECO:0000313" key="13">
    <source>
        <dbReference type="EMBL" id="KAK5996340.1"/>
    </source>
</evidence>
<dbReference type="EC" id="5.6.2.4" evidence="3"/>
<feature type="non-terminal residue" evidence="7">
    <location>
        <position position="132"/>
    </location>
</feature>
<evidence type="ECO:0000256" key="2">
    <source>
        <dbReference type="ARBA" id="ARBA00034617"/>
    </source>
</evidence>
<dbReference type="SUPFAM" id="SSF52540">
    <property type="entry name" value="P-loop containing nucleoside triphosphate hydrolases"/>
    <property type="match status" value="1"/>
</dbReference>
<dbReference type="EMBL" id="JAVFKD010000002">
    <property type="protein sequence ID" value="KAK5996340.1"/>
    <property type="molecule type" value="Genomic_DNA"/>
</dbReference>
<keyword evidence="16" id="KW-1185">Reference proteome</keyword>
<dbReference type="EMBL" id="JAVFKD010000001">
    <property type="protein sequence ID" value="KAK5997645.1"/>
    <property type="molecule type" value="Genomic_DNA"/>
</dbReference>
<dbReference type="EMBL" id="JAVFKD010000014">
    <property type="protein sequence ID" value="KAK5989586.1"/>
    <property type="molecule type" value="Genomic_DNA"/>
</dbReference>
<name>A0ABR0SHK4_9HYPO</name>
<dbReference type="Gene3D" id="3.40.50.300">
    <property type="entry name" value="P-loop containing nucleotide triphosphate hydrolases"/>
    <property type="match status" value="1"/>
</dbReference>
<comment type="caution">
    <text evidence="7">The sequence shown here is derived from an EMBL/GenBank/DDBJ whole genome shotgun (WGS) entry which is preliminary data.</text>
</comment>
<proteinExistence type="inferred from homology"/>
<dbReference type="Pfam" id="PF00271">
    <property type="entry name" value="Helicase_C"/>
    <property type="match status" value="1"/>
</dbReference>
<dbReference type="PANTHER" id="PTHR13710">
    <property type="entry name" value="DNA HELICASE RECQ FAMILY MEMBER"/>
    <property type="match status" value="1"/>
</dbReference>
<evidence type="ECO:0000313" key="8">
    <source>
        <dbReference type="EMBL" id="KAK5991650.1"/>
    </source>
</evidence>
<evidence type="ECO:0000313" key="7">
    <source>
        <dbReference type="EMBL" id="KAK5991649.1"/>
    </source>
</evidence>
<evidence type="ECO:0000313" key="5">
    <source>
        <dbReference type="EMBL" id="KAK5988451.1"/>
    </source>
</evidence>
<dbReference type="EMBL" id="JAVFKD010000013">
    <property type="protein sequence ID" value="KAK5991650.1"/>
    <property type="molecule type" value="Genomic_DNA"/>
</dbReference>
<dbReference type="EMBL" id="JAVFKD010000004">
    <property type="protein sequence ID" value="KAK5996255.1"/>
    <property type="molecule type" value="Genomic_DNA"/>
</dbReference>
<dbReference type="EMBL" id="JAVFKD010000014">
    <property type="protein sequence ID" value="KAK5991649.1"/>
    <property type="molecule type" value="Genomic_DNA"/>
</dbReference>
<evidence type="ECO:0000313" key="12">
    <source>
        <dbReference type="EMBL" id="KAK5996255.1"/>
    </source>
</evidence>
<protein>
    <recommendedName>
        <fullName evidence="3">DNA 3'-5' helicase</fullName>
        <ecNumber evidence="3">5.6.2.4</ecNumber>
    </recommendedName>
</protein>
<dbReference type="InterPro" id="IPR001650">
    <property type="entry name" value="Helicase_C-like"/>
</dbReference>
<dbReference type="PROSITE" id="PS51194">
    <property type="entry name" value="HELICASE_CTER"/>
    <property type="match status" value="1"/>
</dbReference>